<protein>
    <recommendedName>
        <fullName evidence="4">DUF2975 domain-containing protein</fullName>
    </recommendedName>
</protein>
<dbReference type="RefSeq" id="WP_256945626.1">
    <property type="nucleotide sequence ID" value="NZ_JANHNZ010000009.1"/>
</dbReference>
<evidence type="ECO:0000313" key="2">
    <source>
        <dbReference type="EMBL" id="MCQ9210513.1"/>
    </source>
</evidence>
<reference evidence="2" key="2">
    <citation type="journal article" date="2023" name="Curr. Microbiol.">
        <title>Granulicatella seriolae sp. nov., a Novel Facultative Anaerobe Isolated from Yellowtail Marine Fish.</title>
        <authorList>
            <person name="Lee M."/>
            <person name="Choi Y.J."/>
            <person name="Farooq A."/>
            <person name="Jeong J.B."/>
            <person name="Jung M.Y."/>
        </authorList>
    </citation>
    <scope>NUCLEOTIDE SEQUENCE</scope>
    <source>
        <strain evidence="2">S8</strain>
    </source>
</reference>
<proteinExistence type="predicted"/>
<evidence type="ECO:0000256" key="1">
    <source>
        <dbReference type="SAM" id="Phobius"/>
    </source>
</evidence>
<dbReference type="Proteomes" id="UP001059480">
    <property type="component" value="Unassembled WGS sequence"/>
</dbReference>
<keyword evidence="1" id="KW-1133">Transmembrane helix</keyword>
<reference evidence="2" key="3">
    <citation type="journal article" date="2023" name="Microbiol. Resour. Announc.">
        <title>Draft Genome Sequence of Granulicatella sp. Strain S8, Isolated from a Marine Fish, Seriola quinqueradiata.</title>
        <authorList>
            <person name="Lee M."/>
            <person name="Farooq A."/>
            <person name="Jeong J.B."/>
            <person name="Jung M.Y."/>
        </authorList>
    </citation>
    <scope>NUCLEOTIDE SEQUENCE</scope>
    <source>
        <strain evidence="2">S8</strain>
    </source>
</reference>
<feature type="transmembrane region" description="Helical" evidence="1">
    <location>
        <begin position="112"/>
        <end position="136"/>
    </location>
</feature>
<comment type="caution">
    <text evidence="2">The sequence shown here is derived from an EMBL/GenBank/DDBJ whole genome shotgun (WGS) entry which is preliminary data.</text>
</comment>
<organism evidence="2 3">
    <name type="scientific">Granulicatella seriolae</name>
    <dbReference type="NCBI Taxonomy" id="2967226"/>
    <lineage>
        <taxon>Bacteria</taxon>
        <taxon>Bacillati</taxon>
        <taxon>Bacillota</taxon>
        <taxon>Bacilli</taxon>
        <taxon>Lactobacillales</taxon>
        <taxon>Carnobacteriaceae</taxon>
        <taxon>Granulicatella</taxon>
    </lineage>
</organism>
<name>A0ABT1WQT3_9LACT</name>
<keyword evidence="1" id="KW-0472">Membrane</keyword>
<evidence type="ECO:0008006" key="4">
    <source>
        <dbReference type="Google" id="ProtNLM"/>
    </source>
</evidence>
<gene>
    <name evidence="2" type="ORF">NPA36_08115</name>
</gene>
<feature type="transmembrane region" description="Helical" evidence="1">
    <location>
        <begin position="16"/>
        <end position="36"/>
    </location>
</feature>
<keyword evidence="1" id="KW-0812">Transmembrane</keyword>
<sequence>METQALIDKKVRTYKLLSILFTLFSILALVVTFWPINREKLIENTKASLNINNSDSETQAQAIKLLQDTFAYQDSLMARILLGITVILTIIVLVFYVQNYMKARKNILPDALVSYIVFGKIAFDTLVFLLQIHTIIGSLEVAVIIGAVIVASLGILMQYWYLNTRNDWEDLTFELAEEFITDENE</sequence>
<dbReference type="EMBL" id="JANHNZ010000009">
    <property type="protein sequence ID" value="MCQ9210513.1"/>
    <property type="molecule type" value="Genomic_DNA"/>
</dbReference>
<keyword evidence="3" id="KW-1185">Reference proteome</keyword>
<reference evidence="2" key="1">
    <citation type="submission" date="2022-07" db="EMBL/GenBank/DDBJ databases">
        <authorList>
            <person name="Jung M.-Y."/>
            <person name="Lee M."/>
        </authorList>
    </citation>
    <scope>NUCLEOTIDE SEQUENCE</scope>
    <source>
        <strain evidence="2">S8</strain>
    </source>
</reference>
<evidence type="ECO:0000313" key="3">
    <source>
        <dbReference type="Proteomes" id="UP001059480"/>
    </source>
</evidence>
<feature type="transmembrane region" description="Helical" evidence="1">
    <location>
        <begin position="76"/>
        <end position="100"/>
    </location>
</feature>
<feature type="transmembrane region" description="Helical" evidence="1">
    <location>
        <begin position="142"/>
        <end position="162"/>
    </location>
</feature>
<accession>A0ABT1WQT3</accession>